<organism evidence="1 2">
    <name type="scientific">Cloacibacillus evryensis</name>
    <dbReference type="NCBI Taxonomy" id="508460"/>
    <lineage>
        <taxon>Bacteria</taxon>
        <taxon>Thermotogati</taxon>
        <taxon>Synergistota</taxon>
        <taxon>Synergistia</taxon>
        <taxon>Synergistales</taxon>
        <taxon>Synergistaceae</taxon>
        <taxon>Cloacibacillus</taxon>
    </lineage>
</organism>
<dbReference type="AlphaFoldDB" id="A0AAW5JZT2"/>
<comment type="caution">
    <text evidence="1">The sequence shown here is derived from an EMBL/GenBank/DDBJ whole genome shotgun (WGS) entry which is preliminary data.</text>
</comment>
<dbReference type="Proteomes" id="UP001205919">
    <property type="component" value="Unassembled WGS sequence"/>
</dbReference>
<gene>
    <name evidence="1" type="ORF">NE630_02250</name>
</gene>
<dbReference type="EMBL" id="JANFYT010000003">
    <property type="protein sequence ID" value="MCQ4813242.1"/>
    <property type="molecule type" value="Genomic_DNA"/>
</dbReference>
<reference evidence="1 2" key="1">
    <citation type="submission" date="2022-06" db="EMBL/GenBank/DDBJ databases">
        <title>Isolation of gut microbiota from human fecal samples.</title>
        <authorList>
            <person name="Pamer E.G."/>
            <person name="Barat B."/>
            <person name="Waligurski E."/>
            <person name="Medina S."/>
            <person name="Paddock L."/>
            <person name="Mostad J."/>
        </authorList>
    </citation>
    <scope>NUCLEOTIDE SEQUENCE [LARGE SCALE GENOMIC DNA]</scope>
    <source>
        <strain evidence="1 2">DFI.9.90</strain>
    </source>
</reference>
<name>A0AAW5JZT2_9BACT</name>
<evidence type="ECO:0000313" key="2">
    <source>
        <dbReference type="Proteomes" id="UP001205919"/>
    </source>
</evidence>
<keyword evidence="2" id="KW-1185">Reference proteome</keyword>
<protein>
    <submittedName>
        <fullName evidence="1">Uncharacterized protein</fullName>
    </submittedName>
</protein>
<proteinExistence type="predicted"/>
<dbReference type="RefSeq" id="WP_008708945.1">
    <property type="nucleotide sequence ID" value="NZ_CABKQM010000002.1"/>
</dbReference>
<evidence type="ECO:0000313" key="1">
    <source>
        <dbReference type="EMBL" id="MCQ4813242.1"/>
    </source>
</evidence>
<sequence>MKRTLTIIILLCAAIFAGILIWDVYCAEAGVTLPRKDSQHIFAAPAKNLSGNAEVNG</sequence>
<accession>A0AAW5JZT2</accession>